<organism evidence="1 2">
    <name type="scientific">Rhamnella rubrinervis</name>
    <dbReference type="NCBI Taxonomy" id="2594499"/>
    <lineage>
        <taxon>Eukaryota</taxon>
        <taxon>Viridiplantae</taxon>
        <taxon>Streptophyta</taxon>
        <taxon>Embryophyta</taxon>
        <taxon>Tracheophyta</taxon>
        <taxon>Spermatophyta</taxon>
        <taxon>Magnoliopsida</taxon>
        <taxon>eudicotyledons</taxon>
        <taxon>Gunneridae</taxon>
        <taxon>Pentapetalae</taxon>
        <taxon>rosids</taxon>
        <taxon>fabids</taxon>
        <taxon>Rosales</taxon>
        <taxon>Rhamnaceae</taxon>
        <taxon>rhamnoid group</taxon>
        <taxon>Rhamneae</taxon>
        <taxon>Rhamnella</taxon>
    </lineage>
</organism>
<keyword evidence="2" id="KW-1185">Reference proteome</keyword>
<evidence type="ECO:0000313" key="2">
    <source>
        <dbReference type="Proteomes" id="UP000796880"/>
    </source>
</evidence>
<dbReference type="EMBL" id="VOIH02000010">
    <property type="protein sequence ID" value="KAF3435592.1"/>
    <property type="molecule type" value="Genomic_DNA"/>
</dbReference>
<protein>
    <submittedName>
        <fullName evidence="1">Uncharacterized protein</fullName>
    </submittedName>
</protein>
<gene>
    <name evidence="1" type="ORF">FNV43_RR22683</name>
</gene>
<reference evidence="1" key="1">
    <citation type="submission" date="2020-03" db="EMBL/GenBank/DDBJ databases">
        <title>A high-quality chromosome-level genome assembly of a woody plant with both climbing and erect habits, Rhamnella rubrinervis.</title>
        <authorList>
            <person name="Lu Z."/>
            <person name="Yang Y."/>
            <person name="Zhu X."/>
            <person name="Sun Y."/>
        </authorList>
    </citation>
    <scope>NUCLEOTIDE SEQUENCE</scope>
    <source>
        <strain evidence="1">BYM</strain>
        <tissue evidence="1">Leaf</tissue>
    </source>
</reference>
<sequence length="167" mass="18862">MIHRTVESTGLENPILDIRSSEGFPLIAIGFKSPLRSYNRGVLYPHPIQIRAHGIENTYAVNHSMAGNQSAFVVISFRKILDNRNVPIRKGHPKGHVSDDSKRYLLWPSLKVVKMTLKTYSNPCFKLPPPPDTSRTSGSDTENPHHFHFYEVKCSDNRVPTKELVTG</sequence>
<evidence type="ECO:0000313" key="1">
    <source>
        <dbReference type="EMBL" id="KAF3435592.1"/>
    </source>
</evidence>
<proteinExistence type="predicted"/>
<comment type="caution">
    <text evidence="1">The sequence shown here is derived from an EMBL/GenBank/DDBJ whole genome shotgun (WGS) entry which is preliminary data.</text>
</comment>
<dbReference type="AlphaFoldDB" id="A0A8K0E2E8"/>
<accession>A0A8K0E2E8</accession>
<name>A0A8K0E2E8_9ROSA</name>
<dbReference type="Proteomes" id="UP000796880">
    <property type="component" value="Unassembled WGS sequence"/>
</dbReference>